<reference evidence="1" key="2">
    <citation type="submission" date="2021-04" db="EMBL/GenBank/DDBJ databases">
        <authorList>
            <person name="Gilroy R."/>
        </authorList>
    </citation>
    <scope>NUCLEOTIDE SEQUENCE</scope>
    <source>
        <strain evidence="1">ChiBcec18-1249</strain>
    </source>
</reference>
<gene>
    <name evidence="1" type="ORF">H9787_11615</name>
</gene>
<dbReference type="Proteomes" id="UP000823824">
    <property type="component" value="Unassembled WGS sequence"/>
</dbReference>
<accession>A0A9D2LKU5</accession>
<dbReference type="InterPro" id="IPR006490">
    <property type="entry name" value="Maj_tail_phi13"/>
</dbReference>
<name>A0A9D2LKU5_9FIRM</name>
<evidence type="ECO:0000313" key="1">
    <source>
        <dbReference type="EMBL" id="HJB14340.1"/>
    </source>
</evidence>
<sequence>MGNKVKYNLKNVHYAPMTAPGTATSWPTYGTPVPWPGAVEMSLEQQGSISKFYADGITYWQAAKNNGYEGDYSSAMVPDSFREDCLGEELEETDKVYLEKATAIGTAFALLFEFDGDASGIKHVLYNCTATRPPIEGKTAEEEIEPDTETLTISAAALPNGYVKAKTGDETTSTVVNSWFEEVYTPTAS</sequence>
<dbReference type="EMBL" id="DWZJ01000106">
    <property type="protein sequence ID" value="HJB14340.1"/>
    <property type="molecule type" value="Genomic_DNA"/>
</dbReference>
<protein>
    <submittedName>
        <fullName evidence="1">Phage tail protein</fullName>
    </submittedName>
</protein>
<proteinExistence type="predicted"/>
<evidence type="ECO:0000313" key="2">
    <source>
        <dbReference type="Proteomes" id="UP000823824"/>
    </source>
</evidence>
<organism evidence="1 2">
    <name type="scientific">Candidatus Oscillibacter excrementigallinarum</name>
    <dbReference type="NCBI Taxonomy" id="2838716"/>
    <lineage>
        <taxon>Bacteria</taxon>
        <taxon>Bacillati</taxon>
        <taxon>Bacillota</taxon>
        <taxon>Clostridia</taxon>
        <taxon>Eubacteriales</taxon>
        <taxon>Oscillospiraceae</taxon>
        <taxon>Oscillibacter</taxon>
    </lineage>
</organism>
<reference evidence="1" key="1">
    <citation type="journal article" date="2021" name="PeerJ">
        <title>Extensive microbial diversity within the chicken gut microbiome revealed by metagenomics and culture.</title>
        <authorList>
            <person name="Gilroy R."/>
            <person name="Ravi A."/>
            <person name="Getino M."/>
            <person name="Pursley I."/>
            <person name="Horton D.L."/>
            <person name="Alikhan N.F."/>
            <person name="Baker D."/>
            <person name="Gharbi K."/>
            <person name="Hall N."/>
            <person name="Watson M."/>
            <person name="Adriaenssens E.M."/>
            <person name="Foster-Nyarko E."/>
            <person name="Jarju S."/>
            <person name="Secka A."/>
            <person name="Antonio M."/>
            <person name="Oren A."/>
            <person name="Chaudhuri R.R."/>
            <person name="La Ragione R."/>
            <person name="Hildebrand F."/>
            <person name="Pallen M.J."/>
        </authorList>
    </citation>
    <scope>NUCLEOTIDE SEQUENCE</scope>
    <source>
        <strain evidence="1">ChiBcec18-1249</strain>
    </source>
</reference>
<comment type="caution">
    <text evidence="1">The sequence shown here is derived from an EMBL/GenBank/DDBJ whole genome shotgun (WGS) entry which is preliminary data.</text>
</comment>
<dbReference type="AlphaFoldDB" id="A0A9D2LKU5"/>
<dbReference type="NCBIfam" id="TIGR01603">
    <property type="entry name" value="maj_tail_phi13"/>
    <property type="match status" value="1"/>
</dbReference>